<feature type="transmembrane region" description="Helical" evidence="2">
    <location>
        <begin position="12"/>
        <end position="34"/>
    </location>
</feature>
<dbReference type="EMBL" id="HBIU01007876">
    <property type="protein sequence ID" value="CAE0624427.1"/>
    <property type="molecule type" value="Transcribed_RNA"/>
</dbReference>
<keyword evidence="2" id="KW-1133">Transmembrane helix</keyword>
<dbReference type="InterPro" id="IPR008922">
    <property type="entry name" value="Di-copper_centre_dom_sf"/>
</dbReference>
<dbReference type="GO" id="GO:0046872">
    <property type="term" value="F:metal ion binding"/>
    <property type="evidence" value="ECO:0007669"/>
    <property type="project" value="UniProtKB-KW"/>
</dbReference>
<evidence type="ECO:0000256" key="1">
    <source>
        <dbReference type="ARBA" id="ARBA00022723"/>
    </source>
</evidence>
<dbReference type="GO" id="GO:0016491">
    <property type="term" value="F:oxidoreductase activity"/>
    <property type="evidence" value="ECO:0007669"/>
    <property type="project" value="InterPro"/>
</dbReference>
<evidence type="ECO:0000259" key="3">
    <source>
        <dbReference type="Pfam" id="PF00264"/>
    </source>
</evidence>
<dbReference type="SUPFAM" id="SSF48056">
    <property type="entry name" value="Di-copper centre-containing domain"/>
    <property type="match status" value="2"/>
</dbReference>
<organism evidence="4">
    <name type="scientific">Heterosigma akashiwo</name>
    <name type="common">Chromophytic alga</name>
    <name type="synonym">Heterosigma carterae</name>
    <dbReference type="NCBI Taxonomy" id="2829"/>
    <lineage>
        <taxon>Eukaryota</taxon>
        <taxon>Sar</taxon>
        <taxon>Stramenopiles</taxon>
        <taxon>Ochrophyta</taxon>
        <taxon>Raphidophyceae</taxon>
        <taxon>Chattonellales</taxon>
        <taxon>Chattonellaceae</taxon>
        <taxon>Heterosigma</taxon>
    </lineage>
</organism>
<dbReference type="PANTHER" id="PTHR11474">
    <property type="entry name" value="TYROSINASE FAMILY MEMBER"/>
    <property type="match status" value="1"/>
</dbReference>
<keyword evidence="2" id="KW-0472">Membrane</keyword>
<reference evidence="4" key="1">
    <citation type="submission" date="2021-01" db="EMBL/GenBank/DDBJ databases">
        <authorList>
            <person name="Corre E."/>
            <person name="Pelletier E."/>
            <person name="Niang G."/>
            <person name="Scheremetjew M."/>
            <person name="Finn R."/>
            <person name="Kale V."/>
            <person name="Holt S."/>
            <person name="Cochrane G."/>
            <person name="Meng A."/>
            <person name="Brown T."/>
            <person name="Cohen L."/>
        </authorList>
    </citation>
    <scope>NUCLEOTIDE SEQUENCE</scope>
    <source>
        <strain evidence="4">CCMP3107</strain>
    </source>
</reference>
<dbReference type="Pfam" id="PF00264">
    <property type="entry name" value="Tyrosinase"/>
    <property type="match status" value="1"/>
</dbReference>
<dbReference type="AlphaFoldDB" id="A0A7S3XKX0"/>
<evidence type="ECO:0000256" key="2">
    <source>
        <dbReference type="SAM" id="Phobius"/>
    </source>
</evidence>
<accession>A0A7S3XKX0</accession>
<name>A0A7S3XKX0_HETAK</name>
<protein>
    <recommendedName>
        <fullName evidence="3">Tyrosinase copper-binding domain-containing protein</fullName>
    </recommendedName>
</protein>
<feature type="domain" description="Tyrosinase copper-binding" evidence="3">
    <location>
        <begin position="227"/>
        <end position="408"/>
    </location>
</feature>
<keyword evidence="2" id="KW-0812">Transmembrane</keyword>
<dbReference type="Gene3D" id="1.10.1280.10">
    <property type="entry name" value="Di-copper center containing domain from catechol oxidase"/>
    <property type="match status" value="1"/>
</dbReference>
<keyword evidence="1" id="KW-0479">Metal-binding</keyword>
<sequence>MEEGTPIKDKPRGLRIFASFAALSLLLVGIFAYASTFKLQNSAPLATELNSKSHARTATLTLEVKNKYSERDGTPGQQYSWLEDAMLAEPHLPSTFRVVDHDPLKDYEWELYDEAGDIEKIFYGHEFVYSFEREDVWHDRFLVVNEYETNLEAQTKKISNSGSAKLYVRYVRREIRNLFLEDLDEILDAMSLHWTTNQEAGVKSYGSNYRSMLTLLKLHLSAAGDITCDHFHDGYGFLQQHAALTILFEQSLQAVNPRLALPYWDYVKDFQQFTDAGQGYTGFNNGELFTAAFFGSTDGDNHIADGRWAGLTMPKVTDLGSEVERSEIPHNAFGFLRSPWALTADEFVVRASLTCGVDGANADGAADCAAVSALTAVESSEGWMQAASYSPHGPVHILLGGALGCSAAWDAVEAAGVDQETVTRWRGLAFSYLKNGYRQGSIECTSTEGCYCPSYGIYMDHLDRATNFLSGLPMGGVSELTDDQLLAVVDAVCNSGIVLGDNLQSSSSWTPEFWPIHGNVERLYQLWRLQREADTFVWGEKNSWSLTQFDCTGHGENDVVLVGRDAVQVKGVKTELTVAEFLDLLEPANMHRLDYIYDNPDWAYCGEDLTY</sequence>
<proteinExistence type="predicted"/>
<dbReference type="InterPro" id="IPR050316">
    <property type="entry name" value="Tyrosinase/Hemocyanin"/>
</dbReference>
<gene>
    <name evidence="4" type="ORF">HAKA00212_LOCUS3094</name>
</gene>
<evidence type="ECO:0000313" key="4">
    <source>
        <dbReference type="EMBL" id="CAE0624427.1"/>
    </source>
</evidence>
<dbReference type="InterPro" id="IPR002227">
    <property type="entry name" value="Tyrosinase_Cu-bd"/>
</dbReference>